<dbReference type="EMBL" id="CP106877">
    <property type="protein sequence ID" value="WAA13122.1"/>
    <property type="molecule type" value="Genomic_DNA"/>
</dbReference>
<feature type="DNA-binding region" description="H-T-H motif" evidence="2">
    <location>
        <begin position="42"/>
        <end position="61"/>
    </location>
</feature>
<dbReference type="Proteomes" id="UP001164726">
    <property type="component" value="Chromosome"/>
</dbReference>
<evidence type="ECO:0000256" key="1">
    <source>
        <dbReference type="ARBA" id="ARBA00023125"/>
    </source>
</evidence>
<evidence type="ECO:0000313" key="5">
    <source>
        <dbReference type="Proteomes" id="UP001164726"/>
    </source>
</evidence>
<name>A0A9E8M0I9_9BACI</name>
<accession>A0A9E8M0I9</accession>
<dbReference type="PRINTS" id="PR00455">
    <property type="entry name" value="HTHTETR"/>
</dbReference>
<dbReference type="InterPro" id="IPR023772">
    <property type="entry name" value="DNA-bd_HTH_TetR-type_CS"/>
</dbReference>
<dbReference type="PROSITE" id="PS01081">
    <property type="entry name" value="HTH_TETR_1"/>
    <property type="match status" value="1"/>
</dbReference>
<dbReference type="RefSeq" id="WP_275421263.1">
    <property type="nucleotide sequence ID" value="NZ_CP106877.1"/>
</dbReference>
<evidence type="ECO:0000256" key="2">
    <source>
        <dbReference type="PROSITE-ProRule" id="PRU00335"/>
    </source>
</evidence>
<dbReference type="AlphaFoldDB" id="A0A9E8M0I9"/>
<protein>
    <submittedName>
        <fullName evidence="4">TetR/AcrR family transcriptional regulator</fullName>
    </submittedName>
</protein>
<proteinExistence type="predicted"/>
<dbReference type="PROSITE" id="PS50977">
    <property type="entry name" value="HTH_TETR_2"/>
    <property type="match status" value="1"/>
</dbReference>
<dbReference type="Gene3D" id="1.10.10.60">
    <property type="entry name" value="Homeodomain-like"/>
    <property type="match status" value="1"/>
</dbReference>
<evidence type="ECO:0000313" key="4">
    <source>
        <dbReference type="EMBL" id="WAA13122.1"/>
    </source>
</evidence>
<reference evidence="4" key="1">
    <citation type="submission" date="2022-09" db="EMBL/GenBank/DDBJ databases">
        <title>Complete Genomes of Fervidibacillus albus and Fervidibacillus halotolerans isolated from tidal flat sediments.</title>
        <authorList>
            <person name="Kwon K.K."/>
            <person name="Yang S.-H."/>
            <person name="Park M.J."/>
            <person name="Oh H.-M."/>
        </authorList>
    </citation>
    <scope>NUCLEOTIDE SEQUENCE</scope>
    <source>
        <strain evidence="4">MEBiC13594</strain>
    </source>
</reference>
<dbReference type="SUPFAM" id="SSF46689">
    <property type="entry name" value="Homeodomain-like"/>
    <property type="match status" value="1"/>
</dbReference>
<dbReference type="InterPro" id="IPR036271">
    <property type="entry name" value="Tet_transcr_reg_TetR-rel_C_sf"/>
</dbReference>
<dbReference type="InterPro" id="IPR009057">
    <property type="entry name" value="Homeodomain-like_sf"/>
</dbReference>
<dbReference type="Gene3D" id="1.10.357.10">
    <property type="entry name" value="Tetracycline Repressor, domain 2"/>
    <property type="match status" value="1"/>
</dbReference>
<dbReference type="KEGG" id="fhl:OE105_03055"/>
<organism evidence="4 5">
    <name type="scientific">Fervidibacillus halotolerans</name>
    <dbReference type="NCBI Taxonomy" id="2980027"/>
    <lineage>
        <taxon>Bacteria</taxon>
        <taxon>Bacillati</taxon>
        <taxon>Bacillota</taxon>
        <taxon>Bacilli</taxon>
        <taxon>Bacillales</taxon>
        <taxon>Bacillaceae</taxon>
        <taxon>Fervidibacillus</taxon>
    </lineage>
</organism>
<dbReference type="Pfam" id="PF00440">
    <property type="entry name" value="TetR_N"/>
    <property type="match status" value="1"/>
</dbReference>
<dbReference type="InterPro" id="IPR001647">
    <property type="entry name" value="HTH_TetR"/>
</dbReference>
<feature type="domain" description="HTH tetR-type" evidence="3">
    <location>
        <begin position="19"/>
        <end position="79"/>
    </location>
</feature>
<keyword evidence="5" id="KW-1185">Reference proteome</keyword>
<gene>
    <name evidence="4" type="ORF">OE105_03055</name>
</gene>
<dbReference type="PANTHER" id="PTHR30055:SF222">
    <property type="entry name" value="REGULATORY PROTEIN"/>
    <property type="match status" value="1"/>
</dbReference>
<sequence length="214" mass="24978">MNHSLMEEIVKYSKKTKTTDKKQRVLQAAAQLFAEKGYANTSTSEIAKKADVAEGTIFRHFQTKEKLLRSILLPFLKESLPPLSEDVFSEMLASYGDSPESFFRALIKNRYEFFKESKEYFQILVKEFVYTEPFQQEVKVLFEQNVLKRINDAIKRFQEKGEITQSIPSEILTRTAFTIIFGFFFTHMFLQNNEDTPIDNEIEQVVQIIINGMK</sequence>
<dbReference type="GO" id="GO:0006355">
    <property type="term" value="P:regulation of DNA-templated transcription"/>
    <property type="evidence" value="ECO:0007669"/>
    <property type="project" value="UniProtKB-ARBA"/>
</dbReference>
<dbReference type="InterPro" id="IPR050109">
    <property type="entry name" value="HTH-type_TetR-like_transc_reg"/>
</dbReference>
<keyword evidence="1 2" id="KW-0238">DNA-binding</keyword>
<dbReference type="GO" id="GO:0003677">
    <property type="term" value="F:DNA binding"/>
    <property type="evidence" value="ECO:0007669"/>
    <property type="project" value="UniProtKB-UniRule"/>
</dbReference>
<evidence type="ECO:0000259" key="3">
    <source>
        <dbReference type="PROSITE" id="PS50977"/>
    </source>
</evidence>
<dbReference type="PANTHER" id="PTHR30055">
    <property type="entry name" value="HTH-TYPE TRANSCRIPTIONAL REGULATOR RUTR"/>
    <property type="match status" value="1"/>
</dbReference>
<dbReference type="SUPFAM" id="SSF48498">
    <property type="entry name" value="Tetracyclin repressor-like, C-terminal domain"/>
    <property type="match status" value="1"/>
</dbReference>